<feature type="transmembrane region" description="Helical" evidence="1">
    <location>
        <begin position="100"/>
        <end position="123"/>
    </location>
</feature>
<dbReference type="PANTHER" id="PTHR41324:SF1">
    <property type="entry name" value="DUF2232 DOMAIN-CONTAINING PROTEIN"/>
    <property type="match status" value="1"/>
</dbReference>
<dbReference type="EMBL" id="JBHUEM010000001">
    <property type="protein sequence ID" value="MFD1734966.1"/>
    <property type="molecule type" value="Genomic_DNA"/>
</dbReference>
<evidence type="ECO:0000313" key="2">
    <source>
        <dbReference type="EMBL" id="MFD1734966.1"/>
    </source>
</evidence>
<feature type="transmembrane region" description="Helical" evidence="1">
    <location>
        <begin position="167"/>
        <end position="191"/>
    </location>
</feature>
<gene>
    <name evidence="2" type="ORF">ACFSCX_00145</name>
</gene>
<dbReference type="RefSeq" id="WP_377926047.1">
    <property type="nucleotide sequence ID" value="NZ_JBHUEM010000001.1"/>
</dbReference>
<keyword evidence="3" id="KW-1185">Reference proteome</keyword>
<feature type="transmembrane region" description="Helical" evidence="1">
    <location>
        <begin position="237"/>
        <end position="262"/>
    </location>
</feature>
<dbReference type="PANTHER" id="PTHR41324">
    <property type="entry name" value="MEMBRANE PROTEIN-RELATED"/>
    <property type="match status" value="1"/>
</dbReference>
<accession>A0ABW4LKN0</accession>
<keyword evidence="1" id="KW-1133">Transmembrane helix</keyword>
<evidence type="ECO:0000313" key="3">
    <source>
        <dbReference type="Proteomes" id="UP001597214"/>
    </source>
</evidence>
<dbReference type="Pfam" id="PF09991">
    <property type="entry name" value="DUF2232"/>
    <property type="match status" value="1"/>
</dbReference>
<evidence type="ECO:0000256" key="1">
    <source>
        <dbReference type="SAM" id="Phobius"/>
    </source>
</evidence>
<feature type="transmembrane region" description="Helical" evidence="1">
    <location>
        <begin position="55"/>
        <end position="80"/>
    </location>
</feature>
<keyword evidence="1" id="KW-0472">Membrane</keyword>
<feature type="transmembrane region" description="Helical" evidence="1">
    <location>
        <begin position="274"/>
        <end position="302"/>
    </location>
</feature>
<sequence length="311" mass="35339">MSKTKILTEGAVILALYIVLLLITMYVPLLGSITMFMLPIPFVVFAARRELKSSIFLLIAALILTILFGSVFTLPTTLLFGSTGVVIGFLYKLNKPRFEVLSFGSITVIVNLLILYAIMTTFMDISPIEEGKRAMQESMDMMESMMVGMGQTMTAEQWKQISHMMELGILLIPAVIIFVGIFFAFVTQLIAAPILKRLGLQIDKWPPFRDLQLPKSLLWYYLIAMVLMLVPLDQDSIWFLAIFNLFNILQVFMVLQGFSFLYYFGYQKNISKGIVTVVVILSLLLPFLLYLVRIIGIIDLGFNLRKRVEKK</sequence>
<organism evidence="2 3">
    <name type="scientific">Bacillus salitolerans</name>
    <dbReference type="NCBI Taxonomy" id="1437434"/>
    <lineage>
        <taxon>Bacteria</taxon>
        <taxon>Bacillati</taxon>
        <taxon>Bacillota</taxon>
        <taxon>Bacilli</taxon>
        <taxon>Bacillales</taxon>
        <taxon>Bacillaceae</taxon>
        <taxon>Bacillus</taxon>
    </lineage>
</organism>
<comment type="caution">
    <text evidence="2">The sequence shown here is derived from an EMBL/GenBank/DDBJ whole genome shotgun (WGS) entry which is preliminary data.</text>
</comment>
<proteinExistence type="predicted"/>
<dbReference type="Proteomes" id="UP001597214">
    <property type="component" value="Unassembled WGS sequence"/>
</dbReference>
<protein>
    <submittedName>
        <fullName evidence="2">YybS family protein</fullName>
    </submittedName>
</protein>
<keyword evidence="1" id="KW-0812">Transmembrane</keyword>
<name>A0ABW4LKN0_9BACI</name>
<feature type="transmembrane region" description="Helical" evidence="1">
    <location>
        <begin position="12"/>
        <end position="43"/>
    </location>
</feature>
<feature type="transmembrane region" description="Helical" evidence="1">
    <location>
        <begin position="211"/>
        <end position="230"/>
    </location>
</feature>
<dbReference type="InterPro" id="IPR018710">
    <property type="entry name" value="DUF2232"/>
</dbReference>
<reference evidence="3" key="1">
    <citation type="journal article" date="2019" name="Int. J. Syst. Evol. Microbiol.">
        <title>The Global Catalogue of Microorganisms (GCM) 10K type strain sequencing project: providing services to taxonomists for standard genome sequencing and annotation.</title>
        <authorList>
            <consortium name="The Broad Institute Genomics Platform"/>
            <consortium name="The Broad Institute Genome Sequencing Center for Infectious Disease"/>
            <person name="Wu L."/>
            <person name="Ma J."/>
        </authorList>
    </citation>
    <scope>NUCLEOTIDE SEQUENCE [LARGE SCALE GENOMIC DNA]</scope>
    <source>
        <strain evidence="3">CCUG 49339</strain>
    </source>
</reference>